<keyword evidence="2" id="KW-1185">Reference proteome</keyword>
<gene>
    <name evidence="1" type="ORF">GCM10009827_114160</name>
</gene>
<comment type="caution">
    <text evidence="1">The sequence shown here is derived from an EMBL/GenBank/DDBJ whole genome shotgun (WGS) entry which is preliminary data.</text>
</comment>
<organism evidence="1 2">
    <name type="scientific">Dactylosporangium maewongense</name>
    <dbReference type="NCBI Taxonomy" id="634393"/>
    <lineage>
        <taxon>Bacteria</taxon>
        <taxon>Bacillati</taxon>
        <taxon>Actinomycetota</taxon>
        <taxon>Actinomycetes</taxon>
        <taxon>Micromonosporales</taxon>
        <taxon>Micromonosporaceae</taxon>
        <taxon>Dactylosporangium</taxon>
    </lineage>
</organism>
<proteinExistence type="predicted"/>
<protein>
    <submittedName>
        <fullName evidence="1">Uncharacterized protein</fullName>
    </submittedName>
</protein>
<dbReference type="EMBL" id="BAAAQD010000050">
    <property type="protein sequence ID" value="GAA1573396.1"/>
    <property type="molecule type" value="Genomic_DNA"/>
</dbReference>
<dbReference type="Proteomes" id="UP001501470">
    <property type="component" value="Unassembled WGS sequence"/>
</dbReference>
<name>A0ABN2D9X1_9ACTN</name>
<sequence length="204" mass="22082">MRATNDVDIVLHIETTRGVAAAAASALESLGYELASPTDPRVEIAHRFRRGTATVDLLSSTPDQVDVLIADHPAPRVVEKLRGRTMVAIEGGTQALRRTVNARLPITPDRITTVSIPSTFGALVLKAAAYQTDTRDRDRHLSDAAALLCCLEDPYADRESFTGSDRRRVELLRKALPDSHPAWRVLGGDVRGQGQAALRLLTAG</sequence>
<evidence type="ECO:0000313" key="2">
    <source>
        <dbReference type="Proteomes" id="UP001501470"/>
    </source>
</evidence>
<evidence type="ECO:0000313" key="1">
    <source>
        <dbReference type="EMBL" id="GAA1573396.1"/>
    </source>
</evidence>
<reference evidence="1 2" key="1">
    <citation type="journal article" date="2019" name="Int. J. Syst. Evol. Microbiol.">
        <title>The Global Catalogue of Microorganisms (GCM) 10K type strain sequencing project: providing services to taxonomists for standard genome sequencing and annotation.</title>
        <authorList>
            <consortium name="The Broad Institute Genomics Platform"/>
            <consortium name="The Broad Institute Genome Sequencing Center for Infectious Disease"/>
            <person name="Wu L."/>
            <person name="Ma J."/>
        </authorList>
    </citation>
    <scope>NUCLEOTIDE SEQUENCE [LARGE SCALE GENOMIC DNA]</scope>
    <source>
        <strain evidence="1 2">JCM 15933</strain>
    </source>
</reference>
<accession>A0ABN2D9X1</accession>